<proteinExistence type="predicted"/>
<accession>A0A8S5LL07</accession>
<dbReference type="EMBL" id="BK015870">
    <property type="protein sequence ID" value="DAD70780.1"/>
    <property type="molecule type" value="Genomic_DNA"/>
</dbReference>
<name>A0A8S5LL07_9CAUD</name>
<reference evidence="1" key="1">
    <citation type="journal article" date="2021" name="Proc. Natl. Acad. Sci. U.S.A.">
        <title>A Catalog of Tens of Thousands of Viruses from Human Metagenomes Reveals Hidden Associations with Chronic Diseases.</title>
        <authorList>
            <person name="Tisza M.J."/>
            <person name="Buck C.B."/>
        </authorList>
    </citation>
    <scope>NUCLEOTIDE SEQUENCE</scope>
    <source>
        <strain evidence="1">CtKcB20</strain>
    </source>
</reference>
<sequence>MSQTWSIKNTAPVDEASYTLANTSISFTSDNAAYVGLQVYARNGVVYLIYNVSNSAQKQIAKCDTTSGDTGFVFSTEANRRIVFNTEPTGDLLVWLQKNATTKTGGINYQDIHLEDKALWNQLQAAWEQGNYTAAFNMLKNASLSNKQLNAEAINALTSALLALQSQNDPTFKADKIVVSTEPPADLAEGKVYFKLLGPVTDYRIPSAYYIEVHQKATGADNYNKFNLSTQADTTALTEGTANKFGVRGVEYTLDKAISDVVQVLKQINTTQ</sequence>
<protein>
    <submittedName>
        <fullName evidence="1">Uncharacterized protein</fullName>
    </submittedName>
</protein>
<evidence type="ECO:0000313" key="1">
    <source>
        <dbReference type="EMBL" id="DAD70780.1"/>
    </source>
</evidence>
<organism evidence="1">
    <name type="scientific">Siphoviridae sp. ctKcB20</name>
    <dbReference type="NCBI Taxonomy" id="2827568"/>
    <lineage>
        <taxon>Viruses</taxon>
        <taxon>Duplodnaviria</taxon>
        <taxon>Heunggongvirae</taxon>
        <taxon>Uroviricota</taxon>
        <taxon>Caudoviricetes</taxon>
    </lineage>
</organism>